<evidence type="ECO:0000256" key="1">
    <source>
        <dbReference type="SAM" id="MobiDB-lite"/>
    </source>
</evidence>
<dbReference type="EMBL" id="JAELUQ010000002">
    <property type="protein sequence ID" value="KAG7419131.1"/>
    <property type="molecule type" value="Genomic_DNA"/>
</dbReference>
<dbReference type="AlphaFoldDB" id="A0A8J5P245"/>
<dbReference type="Proteomes" id="UP000694050">
    <property type="component" value="Unassembled WGS sequence"/>
</dbReference>
<feature type="compositionally biased region" description="Basic and acidic residues" evidence="1">
    <location>
        <begin position="22"/>
        <end position="32"/>
    </location>
</feature>
<proteinExistence type="predicted"/>
<sequence length="77" mass="7751">MEDPNLTEAPGDAQCPSSQSAELKDSSGRPHCDQPIAGATPLGTSVGASEDDAESPGSIPVPSSAFKMAGHQFPDAV</sequence>
<reference evidence="2" key="1">
    <citation type="submission" date="2021-04" db="EMBL/GenBank/DDBJ databases">
        <title>First draft genome resource for Brassicaceae pathogens Fusarium oxysporum f. sp. raphani and Fusarium oxysporum f. sp. rapae.</title>
        <authorList>
            <person name="Asai S."/>
        </authorList>
    </citation>
    <scope>NUCLEOTIDE SEQUENCE</scope>
    <source>
        <strain evidence="2">Tf1208</strain>
    </source>
</reference>
<evidence type="ECO:0000313" key="3">
    <source>
        <dbReference type="Proteomes" id="UP000694050"/>
    </source>
</evidence>
<organism evidence="2 3">
    <name type="scientific">Fusarium oxysporum f. sp. rapae</name>
    <dbReference type="NCBI Taxonomy" id="485398"/>
    <lineage>
        <taxon>Eukaryota</taxon>
        <taxon>Fungi</taxon>
        <taxon>Dikarya</taxon>
        <taxon>Ascomycota</taxon>
        <taxon>Pezizomycotina</taxon>
        <taxon>Sordariomycetes</taxon>
        <taxon>Hypocreomycetidae</taxon>
        <taxon>Hypocreales</taxon>
        <taxon>Nectriaceae</taxon>
        <taxon>Fusarium</taxon>
        <taxon>Fusarium oxysporum species complex</taxon>
    </lineage>
</organism>
<accession>A0A8J5P245</accession>
<protein>
    <submittedName>
        <fullName evidence="2">Uncharacterized protein</fullName>
    </submittedName>
</protein>
<name>A0A8J5P245_FUSOX</name>
<feature type="region of interest" description="Disordered" evidence="1">
    <location>
        <begin position="1"/>
        <end position="77"/>
    </location>
</feature>
<comment type="caution">
    <text evidence="2">The sequence shown here is derived from an EMBL/GenBank/DDBJ whole genome shotgun (WGS) entry which is preliminary data.</text>
</comment>
<gene>
    <name evidence="2" type="ORF">Forpe1208_v002392</name>
</gene>
<evidence type="ECO:0000313" key="2">
    <source>
        <dbReference type="EMBL" id="KAG7419131.1"/>
    </source>
</evidence>